<keyword evidence="4 13" id="KW-0328">Glycosyltransferase</keyword>
<evidence type="ECO:0000256" key="5">
    <source>
        <dbReference type="ARBA" id="ARBA00022679"/>
    </source>
</evidence>
<comment type="caution">
    <text evidence="13">The sequence shown here is derived from an EMBL/GenBank/DDBJ whole genome shotgun (WGS) entry which is preliminary data.</text>
</comment>
<keyword evidence="7" id="KW-0735">Signal-anchor</keyword>
<gene>
    <name evidence="13" type="primary">MNN12_0</name>
    <name evidence="13" type="ORF">Cantr_09964</name>
</gene>
<evidence type="ECO:0000256" key="12">
    <source>
        <dbReference type="SAM" id="Phobius"/>
    </source>
</evidence>
<keyword evidence="5 13" id="KW-0808">Transferase</keyword>
<evidence type="ECO:0000256" key="4">
    <source>
        <dbReference type="ARBA" id="ARBA00022676"/>
    </source>
</evidence>
<evidence type="ECO:0000256" key="2">
    <source>
        <dbReference type="ARBA" id="ARBA00004922"/>
    </source>
</evidence>
<evidence type="ECO:0000256" key="9">
    <source>
        <dbReference type="ARBA" id="ARBA00023034"/>
    </source>
</evidence>
<dbReference type="EMBL" id="QLNQ01000024">
    <property type="protein sequence ID" value="RCK63013.1"/>
    <property type="molecule type" value="Genomic_DNA"/>
</dbReference>
<keyword evidence="11" id="KW-0325">Glycoprotein</keyword>
<dbReference type="PANTHER" id="PTHR31392">
    <property type="entry name" value="ALPHA-1,3-MANNOSYLTRANSFERASE MNN1-RELATED"/>
    <property type="match status" value="1"/>
</dbReference>
<evidence type="ECO:0000256" key="3">
    <source>
        <dbReference type="ARBA" id="ARBA00009105"/>
    </source>
</evidence>
<comment type="subcellular location">
    <subcellularLocation>
        <location evidence="1">Golgi apparatus membrane</location>
        <topology evidence="1">Single-pass type II membrane protein</topology>
    </subcellularLocation>
</comment>
<evidence type="ECO:0000256" key="1">
    <source>
        <dbReference type="ARBA" id="ARBA00004323"/>
    </source>
</evidence>
<dbReference type="OrthoDB" id="430354at2759"/>
<keyword evidence="14" id="KW-1185">Reference proteome</keyword>
<dbReference type="GO" id="GO:0046354">
    <property type="term" value="P:mannan biosynthetic process"/>
    <property type="evidence" value="ECO:0007669"/>
    <property type="project" value="UniProtKB-ARBA"/>
</dbReference>
<dbReference type="GO" id="GO:0000139">
    <property type="term" value="C:Golgi membrane"/>
    <property type="evidence" value="ECO:0007669"/>
    <property type="project" value="UniProtKB-SubCell"/>
</dbReference>
<accession>A0A367YAW7</accession>
<dbReference type="UniPathway" id="UPA00378"/>
<evidence type="ECO:0000256" key="11">
    <source>
        <dbReference type="ARBA" id="ARBA00023180"/>
    </source>
</evidence>
<name>A0A367YAW7_9ASCO</name>
<dbReference type="STRING" id="5486.A0A367YAW7"/>
<dbReference type="AlphaFoldDB" id="A0A367YAW7"/>
<proteinExistence type="inferred from homology"/>
<organism evidence="13 14">
    <name type="scientific">Candida viswanathii</name>
    <dbReference type="NCBI Taxonomy" id="5486"/>
    <lineage>
        <taxon>Eukaryota</taxon>
        <taxon>Fungi</taxon>
        <taxon>Dikarya</taxon>
        <taxon>Ascomycota</taxon>
        <taxon>Saccharomycotina</taxon>
        <taxon>Pichiomycetes</taxon>
        <taxon>Debaryomycetaceae</taxon>
        <taxon>Candida/Lodderomyces clade</taxon>
        <taxon>Candida</taxon>
    </lineage>
</organism>
<dbReference type="InterPro" id="IPR022751">
    <property type="entry name" value="Alpha_mannosyltransferase"/>
</dbReference>
<evidence type="ECO:0000256" key="8">
    <source>
        <dbReference type="ARBA" id="ARBA00022989"/>
    </source>
</evidence>
<evidence type="ECO:0000256" key="7">
    <source>
        <dbReference type="ARBA" id="ARBA00022968"/>
    </source>
</evidence>
<evidence type="ECO:0000256" key="6">
    <source>
        <dbReference type="ARBA" id="ARBA00022692"/>
    </source>
</evidence>
<comment type="similarity">
    <text evidence="3">Belongs to the MNN1/MNT family.</text>
</comment>
<keyword evidence="6 12" id="KW-0812">Transmembrane</keyword>
<evidence type="ECO:0000256" key="10">
    <source>
        <dbReference type="ARBA" id="ARBA00023136"/>
    </source>
</evidence>
<dbReference type="PANTHER" id="PTHR31392:SF1">
    <property type="entry name" value="ALPHA-1,3-MANNOSYLTRANSFERASE MNN1-RELATED"/>
    <property type="match status" value="1"/>
</dbReference>
<dbReference type="SUPFAM" id="SSF53448">
    <property type="entry name" value="Nucleotide-diphospho-sugar transferases"/>
    <property type="match status" value="1"/>
</dbReference>
<keyword evidence="8 12" id="KW-1133">Transmembrane helix</keyword>
<evidence type="ECO:0000313" key="13">
    <source>
        <dbReference type="EMBL" id="RCK63013.1"/>
    </source>
</evidence>
<protein>
    <submittedName>
        <fullName evidence="13">Putative alpha-1,3-mannosyltransferase MNN12</fullName>
    </submittedName>
</protein>
<comment type="pathway">
    <text evidence="2">Protein modification; protein glycosylation.</text>
</comment>
<reference evidence="13 14" key="1">
    <citation type="submission" date="2018-06" db="EMBL/GenBank/DDBJ databases">
        <title>Whole genome sequencing of Candida tropicalis (genome annotated by CSBL at Korea University).</title>
        <authorList>
            <person name="Ahn J."/>
        </authorList>
    </citation>
    <scope>NUCLEOTIDE SEQUENCE [LARGE SCALE GENOMIC DNA]</scope>
    <source>
        <strain evidence="13 14">ATCC 20962</strain>
    </source>
</reference>
<dbReference type="GO" id="GO:0000033">
    <property type="term" value="F:alpha-1,3-mannosyltransferase activity"/>
    <property type="evidence" value="ECO:0007669"/>
    <property type="project" value="TreeGrafter"/>
</dbReference>
<keyword evidence="10 12" id="KW-0472">Membrane</keyword>
<dbReference type="InterPro" id="IPR029044">
    <property type="entry name" value="Nucleotide-diphossugar_trans"/>
</dbReference>
<evidence type="ECO:0000313" key="14">
    <source>
        <dbReference type="Proteomes" id="UP000253472"/>
    </source>
</evidence>
<dbReference type="GO" id="GO:0006493">
    <property type="term" value="P:protein O-linked glycosylation"/>
    <property type="evidence" value="ECO:0007669"/>
    <property type="project" value="TreeGrafter"/>
</dbReference>
<sequence>MIEKITMIRSRQRTIIYTAFIIWLIGLNVWLIKSYYSPSPDDLSSEQFHSIYDEYDSDYYNKDGDKSKPLDDPVDLPRPYKEDLTIKLLQKQVQKHKKDVRTIEGVASVYDSIFKNHEIDSIFGNLDFDQRCALFFKNLFIMDNNWIFDPNEEMRLENKNEFKFNDYKKWHMDEFKKEFAKSHNKKYEEVEGLNEFQDFVKVKYEEFWDRTMKYEQKIVDAVSTLRIFNKCFITSDNKTQIRQTNNFISDQFRLVDGLRRALKKPSTPRFIGSKQENLVNFHSLDASVLEHRVYPWLSFEYPVYERWTGHVQSTPPKMSNYIKDGSQKTSPPKDTVSSFFLNKLLHKSNGKGIVLSIGDDHVDDTVKLIHLLRALNNKLPIQIVYYDNLSKDTKDKIVTAAREVMVTLPHSFELVSNHFPDDYLVDGLPAQEIWFVNTYNAIHANFKKKFRKFSNKFLATLFNSFNEFILVDADTVLMQNPEYFFQLPGYKGTGSFFYKDRSTYETRPKSDGKFFEKLGPSVLDSVLFNIPIMTSYTLDIPFFKGLFHHMESGVVVINRNIHYNAILMMLQLNFYTPVNGRIHGDKEIFWLAFAITGDENYVFNGYRAAAVGMITPDLERAKPDGTAHESKEICSPHPGHVSSDDDALVWFNSGFLFCGQNDEVNFENEFSHKSRLKHIKNLEDFKTFYQSPLRIESAIIPPMDLDIWAVNTDDEPTKGWFMDKRYCNSYMWCAYDKIGGTTKEGKYNRHEGKIVNFDDKAQELFNYYGDVWVGLE</sequence>
<dbReference type="Proteomes" id="UP000253472">
    <property type="component" value="Unassembled WGS sequence"/>
</dbReference>
<feature type="transmembrane region" description="Helical" evidence="12">
    <location>
        <begin position="14"/>
        <end position="32"/>
    </location>
</feature>
<dbReference type="Pfam" id="PF11051">
    <property type="entry name" value="Mannosyl_trans3"/>
    <property type="match status" value="1"/>
</dbReference>
<keyword evidence="9" id="KW-0333">Golgi apparatus</keyword>